<gene>
    <name evidence="1" type="ordered locus">Runsl_5951</name>
</gene>
<reference evidence="1 2" key="2">
    <citation type="journal article" date="2012" name="Stand. Genomic Sci.">
        <title>Complete genome sequence of the aquatic bacterium Runella slithyformis type strain (LSU 4(T)).</title>
        <authorList>
            <person name="Copeland A."/>
            <person name="Zhang X."/>
            <person name="Misra M."/>
            <person name="Lapidus A."/>
            <person name="Nolan M."/>
            <person name="Lucas S."/>
            <person name="Deshpande S."/>
            <person name="Cheng J.F."/>
            <person name="Tapia R."/>
            <person name="Goodwin L.A."/>
            <person name="Pitluck S."/>
            <person name="Liolios K."/>
            <person name="Pagani I."/>
            <person name="Ivanova N."/>
            <person name="Mikhailova N."/>
            <person name="Pati A."/>
            <person name="Chen A."/>
            <person name="Palaniappan K."/>
            <person name="Land M."/>
            <person name="Hauser L."/>
            <person name="Pan C."/>
            <person name="Jeffries C.D."/>
            <person name="Detter J.C."/>
            <person name="Brambilla E.M."/>
            <person name="Rohde M."/>
            <person name="Djao O.D."/>
            <person name="Goker M."/>
            <person name="Sikorski J."/>
            <person name="Tindall B.J."/>
            <person name="Woyke T."/>
            <person name="Bristow J."/>
            <person name="Eisen J.A."/>
            <person name="Markowitz V."/>
            <person name="Hugenholtz P."/>
            <person name="Kyrpides N.C."/>
            <person name="Klenk H.P."/>
            <person name="Mavromatis K."/>
        </authorList>
    </citation>
    <scope>NUCLEOTIDE SEQUENCE [LARGE SCALE GENOMIC DNA]</scope>
    <source>
        <strain evidence="2">ATCC 29530 / DSM 19594 / LMG 11500 / NCIMB 11436 / LSU 4</strain>
    </source>
</reference>
<organism evidence="1 2">
    <name type="scientific">Runella slithyformis (strain ATCC 29530 / DSM 19594 / LMG 11500 / NCIMB 11436 / LSU 4)</name>
    <dbReference type="NCBI Taxonomy" id="761193"/>
    <lineage>
        <taxon>Bacteria</taxon>
        <taxon>Pseudomonadati</taxon>
        <taxon>Bacteroidota</taxon>
        <taxon>Cytophagia</taxon>
        <taxon>Cytophagales</taxon>
        <taxon>Spirosomataceae</taxon>
        <taxon>Runella</taxon>
    </lineage>
</organism>
<sequence length="132" mass="15896">MSREELEKLIYVKHPHKQTQQNQIDALVESPSDRFDFLVLFFNFGNASYRYMSLARGEETIEDFEDWLEGLPENIRNVFEKEGFEASKTTWPFRRHVMERRDIGMDEYIKKLLHPADWEKWNEYKKSDGDGQ</sequence>
<proteinExistence type="predicted"/>
<dbReference type="EMBL" id="CP002861">
    <property type="protein sequence ID" value="AEI52087.1"/>
    <property type="molecule type" value="Genomic_DNA"/>
</dbReference>
<keyword evidence="1" id="KW-0614">Plasmid</keyword>
<evidence type="ECO:0000313" key="2">
    <source>
        <dbReference type="Proteomes" id="UP000000493"/>
    </source>
</evidence>
<name>A0A7U3ZRP4_RUNSL</name>
<accession>A0A7U3ZRP4</accession>
<geneLocation type="plasmid" evidence="1 2">
    <name>pRUNSL02</name>
</geneLocation>
<dbReference type="KEGG" id="rsi:Runsl_5951"/>
<reference evidence="2" key="1">
    <citation type="submission" date="2011-06" db="EMBL/GenBank/DDBJ databases">
        <title>The complete genome of plasmid 2 of Runella slithyformis DSM 19594.</title>
        <authorList>
            <consortium name="US DOE Joint Genome Institute (JGI-PGF)"/>
            <person name="Lucas S."/>
            <person name="Han J."/>
            <person name="Lapidus A."/>
            <person name="Bruce D."/>
            <person name="Goodwin L."/>
            <person name="Pitluck S."/>
            <person name="Peters L."/>
            <person name="Kyrpides N."/>
            <person name="Mavromatis K."/>
            <person name="Ivanova N."/>
            <person name="Ovchinnikova G."/>
            <person name="Zhang X."/>
            <person name="Misra M."/>
            <person name="Detter J.C."/>
            <person name="Tapia R."/>
            <person name="Han C."/>
            <person name="Land M."/>
            <person name="Hauser L."/>
            <person name="Markowitz V."/>
            <person name="Cheng J.-F."/>
            <person name="Hugenholtz P."/>
            <person name="Woyke T."/>
            <person name="Wu D."/>
            <person name="Tindall B."/>
            <person name="Faehrich R."/>
            <person name="Brambilla E."/>
            <person name="Klenk H.-P."/>
            <person name="Eisen J.A."/>
        </authorList>
    </citation>
    <scope>NUCLEOTIDE SEQUENCE [LARGE SCALE GENOMIC DNA]</scope>
    <source>
        <strain evidence="2">ATCC 29530 / DSM 19594 / LMG 11500 / NCIMB 11436 / LSU 4</strain>
        <plasmid evidence="2">pRUNSL02</plasmid>
    </source>
</reference>
<dbReference type="AlphaFoldDB" id="A0A7U3ZRP4"/>
<keyword evidence="2" id="KW-1185">Reference proteome</keyword>
<evidence type="ECO:0000313" key="1">
    <source>
        <dbReference type="EMBL" id="AEI52087.1"/>
    </source>
</evidence>
<dbReference type="RefSeq" id="WP_013931269.1">
    <property type="nucleotide sequence ID" value="NC_015704.1"/>
</dbReference>
<protein>
    <submittedName>
        <fullName evidence="1">Uncharacterized protein</fullName>
    </submittedName>
</protein>
<dbReference type="Proteomes" id="UP000000493">
    <property type="component" value="Plasmid pRUNSL02"/>
</dbReference>